<dbReference type="Gene3D" id="3.40.630.30">
    <property type="match status" value="1"/>
</dbReference>
<dbReference type="InterPro" id="IPR052564">
    <property type="entry name" value="N-acetyltrans/Recomb-assoc"/>
</dbReference>
<dbReference type="InterPro" id="IPR000182">
    <property type="entry name" value="GNAT_dom"/>
</dbReference>
<accession>A0A7K3TJ72</accession>
<comment type="caution">
    <text evidence="2">The sequence shown here is derived from an EMBL/GenBank/DDBJ whole genome shotgun (WGS) entry which is preliminary data.</text>
</comment>
<keyword evidence="3" id="KW-1185">Reference proteome</keyword>
<evidence type="ECO:0000313" key="3">
    <source>
        <dbReference type="Proteomes" id="UP000469763"/>
    </source>
</evidence>
<dbReference type="OrthoDB" id="9812192at2"/>
<organism evidence="2 3">
    <name type="scientific">Bifidobacterium avesanii</name>
    <dbReference type="NCBI Taxonomy" id="1798157"/>
    <lineage>
        <taxon>Bacteria</taxon>
        <taxon>Bacillati</taxon>
        <taxon>Actinomycetota</taxon>
        <taxon>Actinomycetes</taxon>
        <taxon>Bifidobacteriales</taxon>
        <taxon>Bifidobacteriaceae</taxon>
        <taxon>Bifidobacterium</taxon>
    </lineage>
</organism>
<dbReference type="CDD" id="cd04301">
    <property type="entry name" value="NAT_SF"/>
    <property type="match status" value="1"/>
</dbReference>
<dbReference type="SUPFAM" id="SSF55729">
    <property type="entry name" value="Acyl-CoA N-acyltransferases (Nat)"/>
    <property type="match status" value="1"/>
</dbReference>
<protein>
    <submittedName>
        <fullName evidence="2">GNAT family N-acetyltransferase</fullName>
    </submittedName>
</protein>
<dbReference type="PROSITE" id="PS51186">
    <property type="entry name" value="GNAT"/>
    <property type="match status" value="1"/>
</dbReference>
<sequence length="210" mass="23374">MTGRMRRFPDSMCECGAWDRGFSCVRPVVFGCPMRAYRYSGGMGFLIRRYRSADAAATMAVFRRSVIGLASRDYDPEQVRVWADRAGDVRRWDRRRSAVDTWVAVSAGGGDAVVGFIDVDGSGYIDMLFMDPAHARQGVASALLGEVERHAAEWGIAGLSVHASITARPFFERYGFRVVRVRHPRIGSVPFVNYLMVRAVNGGDGSWQPR</sequence>
<evidence type="ECO:0000313" key="2">
    <source>
        <dbReference type="EMBL" id="NEG78323.1"/>
    </source>
</evidence>
<feature type="domain" description="N-acetyltransferase" evidence="1">
    <location>
        <begin position="45"/>
        <end position="201"/>
    </location>
</feature>
<dbReference type="PANTHER" id="PTHR43451">
    <property type="entry name" value="ACETYLTRANSFERASE (GNAT) FAMILY PROTEIN"/>
    <property type="match status" value="1"/>
</dbReference>
<dbReference type="EMBL" id="WHZY01000005">
    <property type="protein sequence ID" value="NEG78323.1"/>
    <property type="molecule type" value="Genomic_DNA"/>
</dbReference>
<proteinExistence type="predicted"/>
<dbReference type="GO" id="GO:0016747">
    <property type="term" value="F:acyltransferase activity, transferring groups other than amino-acyl groups"/>
    <property type="evidence" value="ECO:0007669"/>
    <property type="project" value="InterPro"/>
</dbReference>
<name>A0A7K3TJ72_9BIFI</name>
<gene>
    <name evidence="2" type="ORF">GFD22_04945</name>
</gene>
<keyword evidence="2" id="KW-0808">Transferase</keyword>
<evidence type="ECO:0000259" key="1">
    <source>
        <dbReference type="PROSITE" id="PS51186"/>
    </source>
</evidence>
<dbReference type="InterPro" id="IPR016181">
    <property type="entry name" value="Acyl_CoA_acyltransferase"/>
</dbReference>
<dbReference type="Pfam" id="PF13673">
    <property type="entry name" value="Acetyltransf_10"/>
    <property type="match status" value="1"/>
</dbReference>
<dbReference type="Proteomes" id="UP000469763">
    <property type="component" value="Unassembled WGS sequence"/>
</dbReference>
<reference evidence="2 3" key="1">
    <citation type="submission" date="2019-10" db="EMBL/GenBank/DDBJ databases">
        <title>Bifidobacterium from non-human primates.</title>
        <authorList>
            <person name="Modesto M."/>
        </authorList>
    </citation>
    <scope>NUCLEOTIDE SEQUENCE [LARGE SCALE GENOMIC DNA]</scope>
    <source>
        <strain evidence="2 3">TREC</strain>
    </source>
</reference>
<dbReference type="PANTHER" id="PTHR43451:SF1">
    <property type="entry name" value="ACETYLTRANSFERASE"/>
    <property type="match status" value="1"/>
</dbReference>
<dbReference type="AlphaFoldDB" id="A0A7K3TJ72"/>